<evidence type="ECO:0000256" key="1">
    <source>
        <dbReference type="SAM" id="MobiDB-lite"/>
    </source>
</evidence>
<dbReference type="EMBL" id="CADCTQ010000616">
    <property type="protein sequence ID" value="CAA9329611.1"/>
    <property type="molecule type" value="Genomic_DNA"/>
</dbReference>
<proteinExistence type="predicted"/>
<protein>
    <submittedName>
        <fullName evidence="2">Uncharacterized protein</fullName>
    </submittedName>
</protein>
<evidence type="ECO:0000313" key="2">
    <source>
        <dbReference type="EMBL" id="CAA9329611.1"/>
    </source>
</evidence>
<dbReference type="AlphaFoldDB" id="A0A6J4LDB9"/>
<reference evidence="2" key="1">
    <citation type="submission" date="2020-02" db="EMBL/GenBank/DDBJ databases">
        <authorList>
            <person name="Meier V. D."/>
        </authorList>
    </citation>
    <scope>NUCLEOTIDE SEQUENCE</scope>
    <source>
        <strain evidence="2">AVDCRST_MAG56</strain>
    </source>
</reference>
<accession>A0A6J4LDB9</accession>
<organism evidence="2">
    <name type="scientific">uncultured Cytophagales bacterium</name>
    <dbReference type="NCBI Taxonomy" id="158755"/>
    <lineage>
        <taxon>Bacteria</taxon>
        <taxon>Pseudomonadati</taxon>
        <taxon>Bacteroidota</taxon>
        <taxon>Sphingobacteriia</taxon>
        <taxon>Sphingobacteriales</taxon>
        <taxon>environmental samples</taxon>
    </lineage>
</organism>
<gene>
    <name evidence="2" type="ORF">AVDCRST_MAG56-7348</name>
</gene>
<name>A0A6J4LDB9_9SPHI</name>
<sequence>MHSGLGSDRSMSTHAPKRQVTRIGKRGNGAVHSAVHCCRDSGCKRKRCLAALDRDGSGIAVRVDQAVPKLRTGAGRDAGKKEFGIKKSRCSPLHAFGKTF</sequence>
<feature type="compositionally biased region" description="Basic residues" evidence="1">
    <location>
        <begin position="15"/>
        <end position="25"/>
    </location>
</feature>
<feature type="region of interest" description="Disordered" evidence="1">
    <location>
        <begin position="1"/>
        <end position="28"/>
    </location>
</feature>